<feature type="binding site" description="covalent" evidence="8">
    <location>
        <position position="51"/>
    </location>
    <ligand>
        <name>heme c</name>
        <dbReference type="ChEBI" id="CHEBI:61717"/>
    </ligand>
</feature>
<feature type="domain" description="Cytochrome c" evidence="11">
    <location>
        <begin position="38"/>
        <end position="204"/>
    </location>
</feature>
<evidence type="ECO:0000259" key="11">
    <source>
        <dbReference type="PROSITE" id="PS51007"/>
    </source>
</evidence>
<keyword evidence="13" id="KW-1185">Reference proteome</keyword>
<evidence type="ECO:0000256" key="9">
    <source>
        <dbReference type="SAM" id="Phobius"/>
    </source>
</evidence>
<evidence type="ECO:0000313" key="13">
    <source>
        <dbReference type="Proteomes" id="UP000241736"/>
    </source>
</evidence>
<dbReference type="InterPro" id="IPR009056">
    <property type="entry name" value="Cyt_c-like_dom"/>
</dbReference>
<evidence type="ECO:0000256" key="6">
    <source>
        <dbReference type="ARBA" id="ARBA00023004"/>
    </source>
</evidence>
<dbReference type="PRINTS" id="PR00603">
    <property type="entry name" value="CYTOCHROMEC1"/>
</dbReference>
<name>A0A2P6M7P5_9GAMM</name>
<dbReference type="InterPro" id="IPR002326">
    <property type="entry name" value="Cyt_c1"/>
</dbReference>
<keyword evidence="4 8" id="KW-0479">Metal-binding</keyword>
<dbReference type="Proteomes" id="UP000241736">
    <property type="component" value="Unassembled WGS sequence"/>
</dbReference>
<dbReference type="PROSITE" id="PS51007">
    <property type="entry name" value="CYTC"/>
    <property type="match status" value="1"/>
</dbReference>
<organism evidence="12 13">
    <name type="scientific">Arenimonas caeni</name>
    <dbReference type="NCBI Taxonomy" id="2058085"/>
    <lineage>
        <taxon>Bacteria</taxon>
        <taxon>Pseudomonadati</taxon>
        <taxon>Pseudomonadota</taxon>
        <taxon>Gammaproteobacteria</taxon>
        <taxon>Lysobacterales</taxon>
        <taxon>Lysobacteraceae</taxon>
        <taxon>Arenimonas</taxon>
    </lineage>
</organism>
<dbReference type="OrthoDB" id="9798864at2"/>
<dbReference type="EMBL" id="PVLF01000014">
    <property type="protein sequence ID" value="PRH82017.1"/>
    <property type="molecule type" value="Genomic_DNA"/>
</dbReference>
<evidence type="ECO:0000256" key="5">
    <source>
        <dbReference type="ARBA" id="ARBA00022989"/>
    </source>
</evidence>
<keyword evidence="7 9" id="KW-0472">Membrane</keyword>
<keyword evidence="6 8" id="KW-0408">Iron</keyword>
<accession>A0A2P6M7P5</accession>
<dbReference type="InterPro" id="IPR036909">
    <property type="entry name" value="Cyt_c-like_dom_sf"/>
</dbReference>
<dbReference type="PANTHER" id="PTHR10266:SF3">
    <property type="entry name" value="CYTOCHROME C1, HEME PROTEIN, MITOCHONDRIAL"/>
    <property type="match status" value="1"/>
</dbReference>
<evidence type="ECO:0000256" key="4">
    <source>
        <dbReference type="ARBA" id="ARBA00022723"/>
    </source>
</evidence>
<comment type="subcellular location">
    <subcellularLocation>
        <location evidence="1">Membrane</location>
    </subcellularLocation>
</comment>
<evidence type="ECO:0000256" key="10">
    <source>
        <dbReference type="SAM" id="SignalP"/>
    </source>
</evidence>
<feature type="transmembrane region" description="Helical" evidence="9">
    <location>
        <begin position="218"/>
        <end position="236"/>
    </location>
</feature>
<evidence type="ECO:0000256" key="7">
    <source>
        <dbReference type="ARBA" id="ARBA00023136"/>
    </source>
</evidence>
<dbReference type="Gene3D" id="1.10.760.10">
    <property type="entry name" value="Cytochrome c-like domain"/>
    <property type="match status" value="1"/>
</dbReference>
<evidence type="ECO:0000256" key="1">
    <source>
        <dbReference type="ARBA" id="ARBA00004370"/>
    </source>
</evidence>
<gene>
    <name evidence="12" type="ORF">C6N40_09450</name>
</gene>
<evidence type="ECO:0000256" key="2">
    <source>
        <dbReference type="ARBA" id="ARBA00022617"/>
    </source>
</evidence>
<dbReference type="RefSeq" id="WP_106990775.1">
    <property type="nucleotide sequence ID" value="NZ_JAVEVW010000217.1"/>
</dbReference>
<keyword evidence="2 8" id="KW-0349">Heme</keyword>
<dbReference type="GO" id="GO:0046872">
    <property type="term" value="F:metal ion binding"/>
    <property type="evidence" value="ECO:0007669"/>
    <property type="project" value="UniProtKB-KW"/>
</dbReference>
<evidence type="ECO:0000313" key="12">
    <source>
        <dbReference type="EMBL" id="PRH82017.1"/>
    </source>
</evidence>
<keyword evidence="5 9" id="KW-1133">Transmembrane helix</keyword>
<dbReference type="PANTHER" id="PTHR10266">
    <property type="entry name" value="CYTOCHROME C1"/>
    <property type="match status" value="1"/>
</dbReference>
<protein>
    <submittedName>
        <fullName evidence="12">Cytochrome c1</fullName>
    </submittedName>
</protein>
<feature type="chain" id="PRO_5015164070" evidence="10">
    <location>
        <begin position="21"/>
        <end position="245"/>
    </location>
</feature>
<sequence>MTKLRLFALLLALVPALGLAAGPGPALEHSGTDLSDKASLQRGAGLYMNYCASCHALSMHRYSRIASDLDLPPELVEQHLMPSHAKIGENIHTGINAGDGDAWLGKAPPDLSLTSRARLGGPDYIYSYLKGFYIDEARPMGWNNTVFPGASMPNVLWELQGIQRPVYDQGADGQSHLTRLELASPGRLSPQEFDRVARDISAFLQYVAEPAALKRESVGVWVILFLVFFTFIAYLLKLEFWRDVH</sequence>
<feature type="binding site" description="covalent" evidence="8">
    <location>
        <position position="55"/>
    </location>
    <ligand>
        <name>heme c</name>
        <dbReference type="ChEBI" id="CHEBI:61717"/>
    </ligand>
</feature>
<comment type="caution">
    <text evidence="12">The sequence shown here is derived from an EMBL/GenBank/DDBJ whole genome shotgun (WGS) entry which is preliminary data.</text>
</comment>
<dbReference type="GO" id="GO:0016020">
    <property type="term" value="C:membrane"/>
    <property type="evidence" value="ECO:0007669"/>
    <property type="project" value="UniProtKB-SubCell"/>
</dbReference>
<dbReference type="Pfam" id="PF02167">
    <property type="entry name" value="Cytochrom_C1"/>
    <property type="match status" value="2"/>
</dbReference>
<keyword evidence="3 9" id="KW-0812">Transmembrane</keyword>
<comment type="cofactor">
    <cofactor evidence="8">
        <name>heme c</name>
        <dbReference type="ChEBI" id="CHEBI:61717"/>
    </cofactor>
    <text evidence="8">Binds 1 heme c group covalently per subunit.</text>
</comment>
<reference evidence="12 13" key="1">
    <citation type="submission" date="2018-03" db="EMBL/GenBank/DDBJ databases">
        <title>Arenimonas caeni sp. nov., isolated from activated sludge.</title>
        <authorList>
            <person name="Liu H."/>
        </authorList>
    </citation>
    <scope>NUCLEOTIDE SEQUENCE [LARGE SCALE GENOMIC DNA]</scope>
    <source>
        <strain evidence="13">z29</strain>
    </source>
</reference>
<dbReference type="AlphaFoldDB" id="A0A2P6M7P5"/>
<feature type="binding site" description="covalent" evidence="8">
    <location>
        <position position="54"/>
    </location>
    <ligand>
        <name>heme c</name>
        <dbReference type="ChEBI" id="CHEBI:61717"/>
    </ligand>
</feature>
<feature type="signal peptide" evidence="10">
    <location>
        <begin position="1"/>
        <end position="20"/>
    </location>
</feature>
<keyword evidence="10" id="KW-0732">Signal</keyword>
<dbReference type="SUPFAM" id="SSF46626">
    <property type="entry name" value="Cytochrome c"/>
    <property type="match status" value="1"/>
</dbReference>
<evidence type="ECO:0000256" key="3">
    <source>
        <dbReference type="ARBA" id="ARBA00022692"/>
    </source>
</evidence>
<evidence type="ECO:0000256" key="8">
    <source>
        <dbReference type="PIRSR" id="PIRSR602326-1"/>
    </source>
</evidence>
<dbReference type="GO" id="GO:0020037">
    <property type="term" value="F:heme binding"/>
    <property type="evidence" value="ECO:0007669"/>
    <property type="project" value="InterPro"/>
</dbReference>
<dbReference type="GO" id="GO:0009055">
    <property type="term" value="F:electron transfer activity"/>
    <property type="evidence" value="ECO:0007669"/>
    <property type="project" value="InterPro"/>
</dbReference>
<proteinExistence type="predicted"/>